<evidence type="ECO:0000313" key="1">
    <source>
        <dbReference type="EMBL" id="MEJ8824858.1"/>
    </source>
</evidence>
<dbReference type="RefSeq" id="WP_340365883.1">
    <property type="nucleotide sequence ID" value="NZ_JBBKZV010000017.1"/>
</dbReference>
<comment type="caution">
    <text evidence="1">The sequence shown here is derived from an EMBL/GenBank/DDBJ whole genome shotgun (WGS) entry which is preliminary data.</text>
</comment>
<dbReference type="EMBL" id="JBBKZV010000017">
    <property type="protein sequence ID" value="MEJ8824858.1"/>
    <property type="molecule type" value="Genomic_DNA"/>
</dbReference>
<protein>
    <submittedName>
        <fullName evidence="1">Uncharacterized protein</fullName>
    </submittedName>
</protein>
<keyword evidence="2" id="KW-1185">Reference proteome</keyword>
<proteinExistence type="predicted"/>
<gene>
    <name evidence="1" type="ORF">WKW80_22975</name>
</gene>
<accession>A0ABU8W4E9</accession>
<name>A0ABU8W4E9_9BURK</name>
<sequence length="60" mass="5864">MAPAIVGNSSTHSSAAPIMAAVTSALIAPVRVPISLMTTMVDSDGTAEDSAKGSACPFAS</sequence>
<evidence type="ECO:0000313" key="2">
    <source>
        <dbReference type="Proteomes" id="UP001363010"/>
    </source>
</evidence>
<reference evidence="1 2" key="1">
    <citation type="submission" date="2024-03" db="EMBL/GenBank/DDBJ databases">
        <title>Novel species of the genus Variovorax.</title>
        <authorList>
            <person name="Liu Q."/>
            <person name="Xin Y.-H."/>
        </authorList>
    </citation>
    <scope>NUCLEOTIDE SEQUENCE [LARGE SCALE GENOMIC DNA]</scope>
    <source>
        <strain evidence="1 2">KACC 18501</strain>
    </source>
</reference>
<organism evidence="1 2">
    <name type="scientific">Variovorax humicola</name>
    <dbReference type="NCBI Taxonomy" id="1769758"/>
    <lineage>
        <taxon>Bacteria</taxon>
        <taxon>Pseudomonadati</taxon>
        <taxon>Pseudomonadota</taxon>
        <taxon>Betaproteobacteria</taxon>
        <taxon>Burkholderiales</taxon>
        <taxon>Comamonadaceae</taxon>
        <taxon>Variovorax</taxon>
    </lineage>
</organism>
<dbReference type="Proteomes" id="UP001363010">
    <property type="component" value="Unassembled WGS sequence"/>
</dbReference>